<reference evidence="2" key="1">
    <citation type="submission" date="2023-07" db="EMBL/GenBank/DDBJ databases">
        <title>30 novel species of actinomycetes from the DSMZ collection.</title>
        <authorList>
            <person name="Nouioui I."/>
        </authorList>
    </citation>
    <scope>NUCLEOTIDE SEQUENCE [LARGE SCALE GENOMIC DNA]</scope>
    <source>
        <strain evidence="2">DSM 44399</strain>
    </source>
</reference>
<keyword evidence="2" id="KW-1185">Reference proteome</keyword>
<protein>
    <submittedName>
        <fullName evidence="1">Uncharacterized protein</fullName>
    </submittedName>
</protein>
<organism evidence="1 2">
    <name type="scientific">Jatrophihabitans lederbergiae</name>
    <dbReference type="NCBI Taxonomy" id="3075547"/>
    <lineage>
        <taxon>Bacteria</taxon>
        <taxon>Bacillati</taxon>
        <taxon>Actinomycetota</taxon>
        <taxon>Actinomycetes</taxon>
        <taxon>Jatrophihabitantales</taxon>
        <taxon>Jatrophihabitantaceae</taxon>
        <taxon>Jatrophihabitans</taxon>
    </lineage>
</organism>
<name>A0ABU2JFZ4_9ACTN</name>
<comment type="caution">
    <text evidence="1">The sequence shown here is derived from an EMBL/GenBank/DDBJ whole genome shotgun (WGS) entry which is preliminary data.</text>
</comment>
<evidence type="ECO:0000313" key="1">
    <source>
        <dbReference type="EMBL" id="MDT0263619.1"/>
    </source>
</evidence>
<dbReference type="RefSeq" id="WP_311424765.1">
    <property type="nucleotide sequence ID" value="NZ_JAVREH010000045.1"/>
</dbReference>
<sequence length="50" mass="5509">MHLGLMQGLLSELNAPITAHQLDAFVEPSLCITRLAARDNDGVRIHRRAS</sequence>
<proteinExistence type="predicted"/>
<gene>
    <name evidence="1" type="ORF">RM423_19760</name>
</gene>
<accession>A0ABU2JFZ4</accession>
<evidence type="ECO:0000313" key="2">
    <source>
        <dbReference type="Proteomes" id="UP001183176"/>
    </source>
</evidence>
<dbReference type="Proteomes" id="UP001183176">
    <property type="component" value="Unassembled WGS sequence"/>
</dbReference>
<dbReference type="EMBL" id="JAVREH010000045">
    <property type="protein sequence ID" value="MDT0263619.1"/>
    <property type="molecule type" value="Genomic_DNA"/>
</dbReference>